<organism evidence="1 2">
    <name type="scientific">Plasmodiophora brassicae</name>
    <name type="common">Clubroot disease agent</name>
    <dbReference type="NCBI Taxonomy" id="37360"/>
    <lineage>
        <taxon>Eukaryota</taxon>
        <taxon>Sar</taxon>
        <taxon>Rhizaria</taxon>
        <taxon>Endomyxa</taxon>
        <taxon>Phytomyxea</taxon>
        <taxon>Plasmodiophorida</taxon>
        <taxon>Plasmodiophoridae</taxon>
        <taxon>Plasmodiophora</taxon>
    </lineage>
</organism>
<dbReference type="InterPro" id="IPR036412">
    <property type="entry name" value="HAD-like_sf"/>
</dbReference>
<dbReference type="PANTHER" id="PTHR38899">
    <property type="entry name" value="DOMAIN OOKINETE PROTEIN, PUTATIVE-RELATED"/>
    <property type="match status" value="1"/>
</dbReference>
<accession>A0A3P3Y822</accession>
<keyword evidence="1" id="KW-0496">Mitochondrion</keyword>
<dbReference type="SUPFAM" id="SSF56784">
    <property type="entry name" value="HAD-like"/>
    <property type="match status" value="1"/>
</dbReference>
<name>A0A3P3Y822_PLABS</name>
<proteinExistence type="predicted"/>
<dbReference type="AlphaFoldDB" id="A0A3P3Y822"/>
<reference evidence="1 2" key="1">
    <citation type="submission" date="2018-03" db="EMBL/GenBank/DDBJ databases">
        <authorList>
            <person name="Fogelqvist J."/>
        </authorList>
    </citation>
    <scope>NUCLEOTIDE SEQUENCE [LARGE SCALE GENOMIC DNA]</scope>
</reference>
<evidence type="ECO:0000313" key="2">
    <source>
        <dbReference type="Proteomes" id="UP000290189"/>
    </source>
</evidence>
<evidence type="ECO:0008006" key="3">
    <source>
        <dbReference type="Google" id="ProtNLM"/>
    </source>
</evidence>
<sequence length="275" mass="30436">MSIYNCGEESGFARRPAGTVGCEIAMQALAIDCSGGRESPVDSDGTESIIDGLDEDCLLLAKIDDRLQPVILFDWDDTLLASTDLSFYGYRIDSDERFAGPVEEALRALEASVLELLDLALESGQVYIVTNSEAGWVEMSARRFLPSVVRLLDKITVISARSIYERDFPGCPSAWKLQAFMQMTDLFRGRTVVSLGDSYVEREAIYAATSVTYDSRTVSVKFLERPSLAQLRIQIDLIKQAHLWTYLCDPETDLDLMLVTDPQASSANFIVASTV</sequence>
<geneLocation type="mitochondrion" evidence="1"/>
<dbReference type="EMBL" id="OVEO01000005">
    <property type="protein sequence ID" value="SPQ96287.1"/>
    <property type="molecule type" value="Genomic_DNA"/>
</dbReference>
<protein>
    <recommendedName>
        <fullName evidence="3">FCP1 homology domain-containing protein</fullName>
    </recommendedName>
</protein>
<dbReference type="Proteomes" id="UP000290189">
    <property type="component" value="Unassembled WGS sequence"/>
</dbReference>
<dbReference type="PANTHER" id="PTHR38899:SF2">
    <property type="entry name" value="FCP1 HOMOLOGY DOMAIN-CONTAINING PROTEIN"/>
    <property type="match status" value="1"/>
</dbReference>
<evidence type="ECO:0000313" key="1">
    <source>
        <dbReference type="EMBL" id="SPQ96287.1"/>
    </source>
</evidence>
<gene>
    <name evidence="1" type="ORF">PLBR_LOCUS3502</name>
</gene>